<name>A0ACA9LUS9_9GLOM</name>
<dbReference type="EMBL" id="CAJVPT010008445">
    <property type="protein sequence ID" value="CAG8551814.1"/>
    <property type="molecule type" value="Genomic_DNA"/>
</dbReference>
<proteinExistence type="predicted"/>
<evidence type="ECO:0000313" key="1">
    <source>
        <dbReference type="EMBL" id="CAG8551814.1"/>
    </source>
</evidence>
<reference evidence="1" key="1">
    <citation type="submission" date="2021-06" db="EMBL/GenBank/DDBJ databases">
        <authorList>
            <person name="Kallberg Y."/>
            <person name="Tangrot J."/>
            <person name="Rosling A."/>
        </authorList>
    </citation>
    <scope>NUCLEOTIDE SEQUENCE</scope>
    <source>
        <strain evidence="1">CL356</strain>
    </source>
</reference>
<comment type="caution">
    <text evidence="1">The sequence shown here is derived from an EMBL/GenBank/DDBJ whole genome shotgun (WGS) entry which is preliminary data.</text>
</comment>
<protein>
    <submittedName>
        <fullName evidence="1">13115_t:CDS:1</fullName>
    </submittedName>
</protein>
<accession>A0ACA9LUS9</accession>
<evidence type="ECO:0000313" key="2">
    <source>
        <dbReference type="Proteomes" id="UP000789525"/>
    </source>
</evidence>
<keyword evidence="2" id="KW-1185">Reference proteome</keyword>
<organism evidence="1 2">
    <name type="scientific">Acaulospora colombiana</name>
    <dbReference type="NCBI Taxonomy" id="27376"/>
    <lineage>
        <taxon>Eukaryota</taxon>
        <taxon>Fungi</taxon>
        <taxon>Fungi incertae sedis</taxon>
        <taxon>Mucoromycota</taxon>
        <taxon>Glomeromycotina</taxon>
        <taxon>Glomeromycetes</taxon>
        <taxon>Diversisporales</taxon>
        <taxon>Acaulosporaceae</taxon>
        <taxon>Acaulospora</taxon>
    </lineage>
</organism>
<gene>
    <name evidence="1" type="ORF">ACOLOM_LOCUS4884</name>
</gene>
<sequence>MTQYHNVKTSLQIPSSIAATPLLDMKSTSQVPPVTATHTVPPPLTIDCLEEILNHLLDSRESLHSCILVNRIWSQLAMPLLWYNPFGSRLRGQQAINIFDSYISCLPEELKDQMLTRGVYFSDLSKPLFDYPKYLRGFDWFNFQMAVREWVETFYYHRGYDFSNKIIFLEKFMASFLLGRCNGLRILRLESNSSTSVSMLDLLNTFNFRFLFSKIEKFEVQYNTFSNDWGPKAESISLFSTKLAACSRNIQHIKLSIETCRPNYLPLYICEAFWYLIEKQKNLKILDISEFWNPEKSDLFYSSLIKQSHSLTFLSLRHISKLTLLLQFLTSCKNLETLELWTIPVADMEALMCLSSSSTHLSIKKLRCYDVDRDPELTLGIIILMTNWNLKELHLLKVTPKLLEVISQYCPNLTCLHLNLNKSLLMKLLKYISTLSLDTLGLINQDKTPFSIESLQEIARAIPPTTRNLEINFFMTSQGLQYFLWKFRGTLRKLVISNDNLNDQYLAVITYYAKSKNLQEFWFPRPEMFSSEALENAKFFIPIVQSMKPRTWE</sequence>
<dbReference type="Proteomes" id="UP000789525">
    <property type="component" value="Unassembled WGS sequence"/>
</dbReference>